<evidence type="ECO:0000256" key="4">
    <source>
        <dbReference type="ARBA" id="ARBA00023030"/>
    </source>
</evidence>
<evidence type="ECO:0000256" key="5">
    <source>
        <dbReference type="ARBA" id="ARBA00023157"/>
    </source>
</evidence>
<feature type="compositionally biased region" description="Basic and acidic residues" evidence="11">
    <location>
        <begin position="255"/>
        <end position="276"/>
    </location>
</feature>
<name>A0A4U1ERD0_MONMO</name>
<dbReference type="FunFam" id="1.10.100.10:FF:000001">
    <property type="entry name" value="insulin-like growth factor I isoform X1"/>
    <property type="match status" value="1"/>
</dbReference>
<dbReference type="Proteomes" id="UP000308365">
    <property type="component" value="Unassembled WGS sequence"/>
</dbReference>
<evidence type="ECO:0000256" key="2">
    <source>
        <dbReference type="ARBA" id="ARBA00009034"/>
    </source>
</evidence>
<organism evidence="13 14">
    <name type="scientific">Monodon monoceros</name>
    <name type="common">Narwhal</name>
    <name type="synonym">Ceratodon monodon</name>
    <dbReference type="NCBI Taxonomy" id="40151"/>
    <lineage>
        <taxon>Eukaryota</taxon>
        <taxon>Metazoa</taxon>
        <taxon>Chordata</taxon>
        <taxon>Craniata</taxon>
        <taxon>Vertebrata</taxon>
        <taxon>Euteleostomi</taxon>
        <taxon>Mammalia</taxon>
        <taxon>Eutheria</taxon>
        <taxon>Laurasiatheria</taxon>
        <taxon>Artiodactyla</taxon>
        <taxon>Whippomorpha</taxon>
        <taxon>Cetacea</taxon>
        <taxon>Odontoceti</taxon>
        <taxon>Monodontidae</taxon>
        <taxon>Monodon</taxon>
    </lineage>
</organism>
<keyword evidence="3 10" id="KW-0964">Secreted</keyword>
<evidence type="ECO:0000256" key="11">
    <source>
        <dbReference type="SAM" id="MobiDB-lite"/>
    </source>
</evidence>
<dbReference type="GO" id="GO:0005615">
    <property type="term" value="C:extracellular space"/>
    <property type="evidence" value="ECO:0007669"/>
    <property type="project" value="TreeGrafter"/>
</dbReference>
<dbReference type="PANTHER" id="PTHR46845:SF1">
    <property type="entry name" value="INSULIN-LIKE GROWTH FACTOR I"/>
    <property type="match status" value="1"/>
</dbReference>
<dbReference type="PROSITE" id="PS00262">
    <property type="entry name" value="INSULIN"/>
    <property type="match status" value="1"/>
</dbReference>
<dbReference type="SUPFAM" id="SSF56994">
    <property type="entry name" value="Insulin-like"/>
    <property type="match status" value="1"/>
</dbReference>
<evidence type="ECO:0000256" key="6">
    <source>
        <dbReference type="ARBA" id="ARBA00030022"/>
    </source>
</evidence>
<dbReference type="GO" id="GO:0008283">
    <property type="term" value="P:cell population proliferation"/>
    <property type="evidence" value="ECO:0007669"/>
    <property type="project" value="TreeGrafter"/>
</dbReference>
<comment type="similarity">
    <text evidence="2 10">Belongs to the insulin family.</text>
</comment>
<feature type="compositionally biased region" description="Basic residues" evidence="11">
    <location>
        <begin position="238"/>
        <end position="254"/>
    </location>
</feature>
<reference evidence="14" key="1">
    <citation type="journal article" date="2019" name="IScience">
        <title>Narwhal Genome Reveals Long-Term Low Genetic Diversity despite Current Large Abundance Size.</title>
        <authorList>
            <person name="Westbury M.V."/>
            <person name="Petersen B."/>
            <person name="Garde E."/>
            <person name="Heide-Jorgensen M.P."/>
            <person name="Lorenzen E.D."/>
        </authorList>
    </citation>
    <scope>NUCLEOTIDE SEQUENCE [LARGE SCALE GENOMIC DNA]</scope>
</reference>
<feature type="non-terminal residue" evidence="13">
    <location>
        <position position="1"/>
    </location>
</feature>
<dbReference type="InterPro" id="IPR016179">
    <property type="entry name" value="Insulin-like"/>
</dbReference>
<dbReference type="GO" id="GO:0008083">
    <property type="term" value="F:growth factor activity"/>
    <property type="evidence" value="ECO:0007669"/>
    <property type="project" value="UniProtKB-KW"/>
</dbReference>
<keyword evidence="4" id="KW-0339">Growth factor</keyword>
<dbReference type="EMBL" id="RWIC01000915">
    <property type="protein sequence ID" value="TKC39042.1"/>
    <property type="molecule type" value="Genomic_DNA"/>
</dbReference>
<comment type="caution">
    <text evidence="13">The sequence shown here is derived from an EMBL/GenBank/DDBJ whole genome shotgun (WGS) entry which is preliminary data.</text>
</comment>
<dbReference type="InterPro" id="IPR022353">
    <property type="entry name" value="Insulin_CS"/>
</dbReference>
<dbReference type="GO" id="GO:0005159">
    <property type="term" value="F:insulin-like growth factor receptor binding"/>
    <property type="evidence" value="ECO:0007669"/>
    <property type="project" value="TreeGrafter"/>
</dbReference>
<dbReference type="Gene3D" id="1.10.100.10">
    <property type="entry name" value="Insulin-like"/>
    <property type="match status" value="1"/>
</dbReference>
<accession>A0A4U1ERD0</accession>
<sequence length="283" mass="31712">ARSFSSVPANRRRNLTLEFPITSQRGNMWDELTKPTREINSRRTWVSSQTMEWAAKVSWIFSTNPSLPLAALTEGRFPTETCSASADFDSTNKMFGAHTKVKMHITSSSHLFYVAVFLLTFTSSATAGPETLCGAELVDALQFDIPHDYPFATATVVELRLKAFLRLIGTDKPTGYGSSSRRAPQTGIVDECCFRSCDLRRLEMYCAPLKPAKSARSVRAQRHTDMPKAQKYQPPSTNKKKKSQRRRKGGPKKHPGGEQKEGTEASQQADERKEERAEEGDWS</sequence>
<feature type="region of interest" description="Disordered" evidence="11">
    <location>
        <begin position="213"/>
        <end position="283"/>
    </location>
</feature>
<proteinExistence type="inferred from homology"/>
<dbReference type="InterPro" id="IPR036438">
    <property type="entry name" value="Insulin-like_sf"/>
</dbReference>
<dbReference type="CDD" id="cd04368">
    <property type="entry name" value="IlGF"/>
    <property type="match status" value="1"/>
</dbReference>
<keyword evidence="5" id="KW-1015">Disulfide bond</keyword>
<gene>
    <name evidence="13" type="ORF">EI555_019088</name>
</gene>
<dbReference type="PANTHER" id="PTHR46845">
    <property type="entry name" value="INSULIN-LIKE GROWTH FACTOR I"/>
    <property type="match status" value="1"/>
</dbReference>
<dbReference type="SMART" id="SM00078">
    <property type="entry name" value="IlGF"/>
    <property type="match status" value="1"/>
</dbReference>
<evidence type="ECO:0000313" key="13">
    <source>
        <dbReference type="EMBL" id="TKC39042.1"/>
    </source>
</evidence>
<evidence type="ECO:0000259" key="12">
    <source>
        <dbReference type="SMART" id="SM00078"/>
    </source>
</evidence>
<comment type="subunit">
    <text evidence="9">Forms a ternary complex with IGFR1 and ITGAV:ITGB3. Forms a ternary complex with IGFR1 and ITGA6:ITGB4. Forms a ternary complex with IGFBP3 and ALS.</text>
</comment>
<evidence type="ECO:0000256" key="10">
    <source>
        <dbReference type="RuleBase" id="RU000406"/>
    </source>
</evidence>
<dbReference type="GO" id="GO:0043066">
    <property type="term" value="P:negative regulation of apoptotic process"/>
    <property type="evidence" value="ECO:0007669"/>
    <property type="project" value="TreeGrafter"/>
</dbReference>
<evidence type="ECO:0000256" key="1">
    <source>
        <dbReference type="ARBA" id="ARBA00004613"/>
    </source>
</evidence>
<evidence type="ECO:0000256" key="7">
    <source>
        <dbReference type="ARBA" id="ARBA00049762"/>
    </source>
</evidence>
<dbReference type="InterPro" id="IPR022352">
    <property type="entry name" value="Ins/IGF/rlx"/>
</dbReference>
<dbReference type="GO" id="GO:0008284">
    <property type="term" value="P:positive regulation of cell population proliferation"/>
    <property type="evidence" value="ECO:0007669"/>
    <property type="project" value="TreeGrafter"/>
</dbReference>
<evidence type="ECO:0000256" key="8">
    <source>
        <dbReference type="ARBA" id="ARBA00049820"/>
    </source>
</evidence>
<evidence type="ECO:0000256" key="9">
    <source>
        <dbReference type="ARBA" id="ARBA00065939"/>
    </source>
</evidence>
<evidence type="ECO:0000313" key="14">
    <source>
        <dbReference type="Proteomes" id="UP000308365"/>
    </source>
</evidence>
<dbReference type="PRINTS" id="PR00276">
    <property type="entry name" value="INSULINFAMLY"/>
</dbReference>
<dbReference type="GO" id="GO:0005179">
    <property type="term" value="F:hormone activity"/>
    <property type="evidence" value="ECO:0007669"/>
    <property type="project" value="InterPro"/>
</dbReference>
<dbReference type="GO" id="GO:0048009">
    <property type="term" value="P:insulin-like growth factor receptor signaling pathway"/>
    <property type="evidence" value="ECO:0007669"/>
    <property type="project" value="TreeGrafter"/>
</dbReference>
<feature type="domain" description="Insulin-like" evidence="12">
    <location>
        <begin position="130"/>
        <end position="206"/>
    </location>
</feature>
<dbReference type="Pfam" id="PF00049">
    <property type="entry name" value="Insulin"/>
    <property type="match status" value="1"/>
</dbReference>
<comment type="subcellular location">
    <subcellularLocation>
        <location evidence="1 10">Secreted</location>
    </subcellularLocation>
</comment>
<protein>
    <recommendedName>
        <fullName evidence="7">Insulin-like growth factor 1</fullName>
    </recommendedName>
    <alternativeName>
        <fullName evidence="8">Insulin-like growth factor I</fullName>
    </alternativeName>
    <alternativeName>
        <fullName evidence="6">Somatomedin</fullName>
    </alternativeName>
</protein>
<evidence type="ECO:0000256" key="3">
    <source>
        <dbReference type="ARBA" id="ARBA00022525"/>
    </source>
</evidence>
<dbReference type="GO" id="GO:0051897">
    <property type="term" value="P:positive regulation of phosphatidylinositol 3-kinase/protein kinase B signal transduction"/>
    <property type="evidence" value="ECO:0007669"/>
    <property type="project" value="TreeGrafter"/>
</dbReference>
<dbReference type="AlphaFoldDB" id="A0A4U1ERD0"/>